<name>A0ABW4JTZ9_9HYPH</name>
<feature type="chain" id="PRO_5046597504" evidence="1">
    <location>
        <begin position="23"/>
        <end position="201"/>
    </location>
</feature>
<dbReference type="InterPro" id="IPR038714">
    <property type="entry name" value="YfeY-like_sf"/>
</dbReference>
<dbReference type="RefSeq" id="WP_149891284.1">
    <property type="nucleotide sequence ID" value="NZ_JBHUFA010000001.1"/>
</dbReference>
<accession>A0ABW4JTZ9</accession>
<evidence type="ECO:0000313" key="3">
    <source>
        <dbReference type="Proteomes" id="UP001597327"/>
    </source>
</evidence>
<dbReference type="Proteomes" id="UP001597327">
    <property type="component" value="Unassembled WGS sequence"/>
</dbReference>
<reference evidence="3" key="1">
    <citation type="journal article" date="2019" name="Int. J. Syst. Evol. Microbiol.">
        <title>The Global Catalogue of Microorganisms (GCM) 10K type strain sequencing project: providing services to taxonomists for standard genome sequencing and annotation.</title>
        <authorList>
            <consortium name="The Broad Institute Genomics Platform"/>
            <consortium name="The Broad Institute Genome Sequencing Center for Infectious Disease"/>
            <person name="Wu L."/>
            <person name="Ma J."/>
        </authorList>
    </citation>
    <scope>NUCLEOTIDE SEQUENCE [LARGE SCALE GENOMIC DNA]</scope>
    <source>
        <strain evidence="3">JCM 3369</strain>
    </source>
</reference>
<proteinExistence type="predicted"/>
<evidence type="ECO:0000313" key="2">
    <source>
        <dbReference type="EMBL" id="MFD1694918.1"/>
    </source>
</evidence>
<comment type="caution">
    <text evidence="2">The sequence shown here is derived from an EMBL/GenBank/DDBJ whole genome shotgun (WGS) entry which is preliminary data.</text>
</comment>
<organism evidence="2 3">
    <name type="scientific">Roseibium aestuarii</name>
    <dbReference type="NCBI Taxonomy" id="2600299"/>
    <lineage>
        <taxon>Bacteria</taxon>
        <taxon>Pseudomonadati</taxon>
        <taxon>Pseudomonadota</taxon>
        <taxon>Alphaproteobacteria</taxon>
        <taxon>Hyphomicrobiales</taxon>
        <taxon>Stappiaceae</taxon>
        <taxon>Roseibium</taxon>
    </lineage>
</organism>
<feature type="signal peptide" evidence="1">
    <location>
        <begin position="1"/>
        <end position="22"/>
    </location>
</feature>
<evidence type="ECO:0000256" key="1">
    <source>
        <dbReference type="SAM" id="SignalP"/>
    </source>
</evidence>
<keyword evidence="1" id="KW-0732">Signal</keyword>
<dbReference type="EMBL" id="JBHUFA010000001">
    <property type="protein sequence ID" value="MFD1694918.1"/>
    <property type="molecule type" value="Genomic_DNA"/>
</dbReference>
<dbReference type="Pfam" id="PF06572">
    <property type="entry name" value="DUF1131"/>
    <property type="match status" value="1"/>
</dbReference>
<sequence>MGLPLNGLNVACLALAAGLVAACSPSADFQSASGSSAALVSNVTLIQISNDAVGGITPDTPYNAKAIEAALPGMTTEGVQTAVESNTEWVTAAFNSDGFQVLQVFKGADGKVREVHGVTHHLAGPNGERIGQSFYQIGMNRRDCRVGKDLWRGMAICNAKKAPNVKLVFAIPEYTGPWDQLPPDIALQDSQLQRILWQPQG</sequence>
<dbReference type="InterPro" id="IPR010938">
    <property type="entry name" value="DUF1131"/>
</dbReference>
<protein>
    <submittedName>
        <fullName evidence="2">DUF1131 family protein</fullName>
    </submittedName>
</protein>
<gene>
    <name evidence="2" type="ORF">ACFSC7_05265</name>
</gene>
<dbReference type="Gene3D" id="2.60.460.10">
    <property type="entry name" value="protein yfey like domain"/>
    <property type="match status" value="1"/>
</dbReference>
<keyword evidence="3" id="KW-1185">Reference proteome</keyword>